<dbReference type="Gene3D" id="2.120.10.30">
    <property type="entry name" value="TolB, C-terminal domain"/>
    <property type="match status" value="1"/>
</dbReference>
<protein>
    <submittedName>
        <fullName evidence="3">Quinoprotein glucose dehydrogenase</fullName>
    </submittedName>
</protein>
<dbReference type="PANTHER" id="PTHR19328:SF13">
    <property type="entry name" value="HIPL1 PROTEIN"/>
    <property type="match status" value="1"/>
</dbReference>
<organism evidence="3 4">
    <name type="scientific">Candidatus Collierbacteria bacterium GW2011_GWB2_44_22</name>
    <dbReference type="NCBI Taxonomy" id="1618387"/>
    <lineage>
        <taxon>Bacteria</taxon>
        <taxon>Candidatus Collieribacteriota</taxon>
    </lineage>
</organism>
<dbReference type="SUPFAM" id="SSF50952">
    <property type="entry name" value="Soluble quinoprotein glucose dehydrogenase"/>
    <property type="match status" value="1"/>
</dbReference>
<comment type="caution">
    <text evidence="3">The sequence shown here is derived from an EMBL/GenBank/DDBJ whole genome shotgun (WGS) entry which is preliminary data.</text>
</comment>
<dbReference type="InterPro" id="IPR011041">
    <property type="entry name" value="Quinoprot_gluc/sorb_DH_b-prop"/>
</dbReference>
<keyword evidence="1" id="KW-0812">Transmembrane</keyword>
<feature type="transmembrane region" description="Helical" evidence="1">
    <location>
        <begin position="32"/>
        <end position="49"/>
    </location>
</feature>
<dbReference type="STRING" id="1618387.UW44_C0004G0023"/>
<dbReference type="PATRIC" id="fig|1618387.3.peg.384"/>
<sequence>MFFVSTLDPRGLKFSPSLLVNLLYLLHRMRKLFIGLFVIFILVWVYASAQKSPATLPSAAPTGSDETIIADKLQIPWSLVFLPDGSMLFTERPGRVREISVSGKLNANPVETVKDVKAIGEGGLLGIELHPSFEKNRFLYLYYTYAGNENRTSNKVVRYIFDGTRLSDPKIIVSDIPGNSNHNGGRLKFGPDGYLYITTGDSQNPSLAQDKSSLAGKILRVTDEGKPAPGNPFNNEIYSYGHRNPQGLAWDESGRLWETEHGSSTGDEINLIEKGNNYGWPTITKTQAKAGMVTPVLNSENETWAPSGLAFVKPFLYFAGLRSNTLYRLGTTTMKFDMLLKGKYGRLRDVVLGPDGYLYLTTSNLDGRSLTHLDGDKIIRLAPP</sequence>
<keyword evidence="1" id="KW-1133">Transmembrane helix</keyword>
<dbReference type="AlphaFoldDB" id="A0A0G1HZZ4"/>
<evidence type="ECO:0000313" key="4">
    <source>
        <dbReference type="Proteomes" id="UP000034006"/>
    </source>
</evidence>
<evidence type="ECO:0000256" key="1">
    <source>
        <dbReference type="SAM" id="Phobius"/>
    </source>
</evidence>
<proteinExistence type="predicted"/>
<dbReference type="InterPro" id="IPR012938">
    <property type="entry name" value="Glc/Sorbosone_DH"/>
</dbReference>
<dbReference type="PANTHER" id="PTHR19328">
    <property type="entry name" value="HEDGEHOG-INTERACTING PROTEIN"/>
    <property type="match status" value="1"/>
</dbReference>
<keyword evidence="1" id="KW-0472">Membrane</keyword>
<feature type="domain" description="Glucose/Sorbosone dehydrogenase" evidence="2">
    <location>
        <begin position="73"/>
        <end position="368"/>
    </location>
</feature>
<evidence type="ECO:0000313" key="3">
    <source>
        <dbReference type="EMBL" id="KKT52118.1"/>
    </source>
</evidence>
<name>A0A0G1HZZ4_9BACT</name>
<dbReference type="Proteomes" id="UP000034006">
    <property type="component" value="Unassembled WGS sequence"/>
</dbReference>
<dbReference type="EMBL" id="LCIH01000004">
    <property type="protein sequence ID" value="KKT52118.1"/>
    <property type="molecule type" value="Genomic_DNA"/>
</dbReference>
<dbReference type="Pfam" id="PF07995">
    <property type="entry name" value="GSDH"/>
    <property type="match status" value="1"/>
</dbReference>
<evidence type="ECO:0000259" key="2">
    <source>
        <dbReference type="Pfam" id="PF07995"/>
    </source>
</evidence>
<accession>A0A0G1HZZ4</accession>
<gene>
    <name evidence="3" type="ORF">UW44_C0004G0023</name>
</gene>
<reference evidence="3 4" key="1">
    <citation type="journal article" date="2015" name="Nature">
        <title>rRNA introns, odd ribosomes, and small enigmatic genomes across a large radiation of phyla.</title>
        <authorList>
            <person name="Brown C.T."/>
            <person name="Hug L.A."/>
            <person name="Thomas B.C."/>
            <person name="Sharon I."/>
            <person name="Castelle C.J."/>
            <person name="Singh A."/>
            <person name="Wilkins M.J."/>
            <person name="Williams K.H."/>
            <person name="Banfield J.F."/>
        </authorList>
    </citation>
    <scope>NUCLEOTIDE SEQUENCE [LARGE SCALE GENOMIC DNA]</scope>
</reference>
<dbReference type="InterPro" id="IPR011042">
    <property type="entry name" value="6-blade_b-propeller_TolB-like"/>
</dbReference>